<keyword evidence="1" id="KW-0732">Signal</keyword>
<dbReference type="Pfam" id="PF20420">
    <property type="entry name" value="DUF6702"/>
    <property type="match status" value="1"/>
</dbReference>
<comment type="caution">
    <text evidence="2">The sequence shown here is derived from an EMBL/GenBank/DDBJ whole genome shotgun (WGS) entry which is preliminary data.</text>
</comment>
<accession>A0A9X2XXG2</accession>
<dbReference type="Proteomes" id="UP001155483">
    <property type="component" value="Unassembled WGS sequence"/>
</dbReference>
<dbReference type="InterPro" id="IPR046525">
    <property type="entry name" value="DUF6702"/>
</dbReference>
<feature type="signal peptide" evidence="1">
    <location>
        <begin position="1"/>
        <end position="26"/>
    </location>
</feature>
<sequence>MALLLYKWLISMSLFTVTFFPSHSVAATGQVSKQDIYHPFYVSVTEISHNKQEKSLEISCKIFADDMEGILKQTYKKAIDLSDEKKRAENGSYIADYIKKHLKISADGIVLKLNYVGYEKDNEAAFCYFEAVQIPSVKKLDVENSILHDFTDQQINIMHVTVNGKRQSYKLDYPNQKASFSF</sequence>
<dbReference type="RefSeq" id="WP_279297986.1">
    <property type="nucleotide sequence ID" value="NZ_JAOTIF010000013.1"/>
</dbReference>
<evidence type="ECO:0000313" key="3">
    <source>
        <dbReference type="Proteomes" id="UP001155483"/>
    </source>
</evidence>
<keyword evidence="3" id="KW-1185">Reference proteome</keyword>
<name>A0A9X2XXG2_9BACT</name>
<feature type="chain" id="PRO_5040848848" evidence="1">
    <location>
        <begin position="27"/>
        <end position="182"/>
    </location>
</feature>
<dbReference type="EMBL" id="JAOTIF010000013">
    <property type="protein sequence ID" value="MCU7550546.1"/>
    <property type="molecule type" value="Genomic_DNA"/>
</dbReference>
<gene>
    <name evidence="2" type="ORF">OCK74_15615</name>
</gene>
<proteinExistence type="predicted"/>
<protein>
    <submittedName>
        <fullName evidence="2">Uncharacterized protein</fullName>
    </submittedName>
</protein>
<dbReference type="AlphaFoldDB" id="A0A9X2XXG2"/>
<organism evidence="2 3">
    <name type="scientific">Paraflavisolibacter caeni</name>
    <dbReference type="NCBI Taxonomy" id="2982496"/>
    <lineage>
        <taxon>Bacteria</taxon>
        <taxon>Pseudomonadati</taxon>
        <taxon>Bacteroidota</taxon>
        <taxon>Chitinophagia</taxon>
        <taxon>Chitinophagales</taxon>
        <taxon>Chitinophagaceae</taxon>
        <taxon>Paraflavisolibacter</taxon>
    </lineage>
</organism>
<evidence type="ECO:0000313" key="2">
    <source>
        <dbReference type="EMBL" id="MCU7550546.1"/>
    </source>
</evidence>
<evidence type="ECO:0000256" key="1">
    <source>
        <dbReference type="SAM" id="SignalP"/>
    </source>
</evidence>
<reference evidence="2" key="1">
    <citation type="submission" date="2022-09" db="EMBL/GenBank/DDBJ databases">
        <authorList>
            <person name="Yuan C."/>
            <person name="Ke Z."/>
        </authorList>
    </citation>
    <scope>NUCLEOTIDE SEQUENCE</scope>
    <source>
        <strain evidence="2">LB-8</strain>
    </source>
</reference>
<reference evidence="2" key="2">
    <citation type="submission" date="2023-04" db="EMBL/GenBank/DDBJ databases">
        <title>Paracnuella aquatica gen. nov., sp. nov., a member of the family Chitinophagaceae isolated from a hot spring.</title>
        <authorList>
            <person name="Wang C."/>
        </authorList>
    </citation>
    <scope>NUCLEOTIDE SEQUENCE</scope>
    <source>
        <strain evidence="2">LB-8</strain>
    </source>
</reference>